<name>A0A0G0QEV5_9BACT</name>
<sequence length="120" mass="13831">MPLRKIQSYPKAMLLEILRKKQAEIIQQWERKQAGNLQNNQSISGEFLLALTDFISSPQVEASTKVSDFALKWLSVGKGYHWKINDFAVCISFVEEYPHDELCLTLMQYIALTNGKIPRE</sequence>
<comment type="caution">
    <text evidence="1">The sequence shown here is derived from an EMBL/GenBank/DDBJ whole genome shotgun (WGS) entry which is preliminary data.</text>
</comment>
<evidence type="ECO:0000313" key="2">
    <source>
        <dbReference type="Proteomes" id="UP000033881"/>
    </source>
</evidence>
<accession>A0A0G0QEV5</accession>
<proteinExistence type="predicted"/>
<dbReference type="STRING" id="1618574.UT24_C0015G0050"/>
<organism evidence="1 2">
    <name type="scientific">Candidatus Woesebacteria bacterium GW2011_GWB1_39_12</name>
    <dbReference type="NCBI Taxonomy" id="1618574"/>
    <lineage>
        <taxon>Bacteria</taxon>
        <taxon>Candidatus Woeseibacteriota</taxon>
    </lineage>
</organism>
<gene>
    <name evidence="1" type="ORF">UT24_C0015G0050</name>
</gene>
<evidence type="ECO:0000313" key="1">
    <source>
        <dbReference type="EMBL" id="KKR00242.1"/>
    </source>
</evidence>
<dbReference type="Proteomes" id="UP000033881">
    <property type="component" value="Unassembled WGS sequence"/>
</dbReference>
<protein>
    <submittedName>
        <fullName evidence="1">Uncharacterized protein</fullName>
    </submittedName>
</protein>
<reference evidence="1 2" key="1">
    <citation type="journal article" date="2015" name="Nature">
        <title>rRNA introns, odd ribosomes, and small enigmatic genomes across a large radiation of phyla.</title>
        <authorList>
            <person name="Brown C.T."/>
            <person name="Hug L.A."/>
            <person name="Thomas B.C."/>
            <person name="Sharon I."/>
            <person name="Castelle C.J."/>
            <person name="Singh A."/>
            <person name="Wilkins M.J."/>
            <person name="Williams K.H."/>
            <person name="Banfield J.F."/>
        </authorList>
    </citation>
    <scope>NUCLEOTIDE SEQUENCE [LARGE SCALE GENOMIC DNA]</scope>
</reference>
<dbReference type="AlphaFoldDB" id="A0A0G0QEV5"/>
<dbReference type="EMBL" id="LBWB01000015">
    <property type="protein sequence ID" value="KKR00242.1"/>
    <property type="molecule type" value="Genomic_DNA"/>
</dbReference>